<evidence type="ECO:0000313" key="9">
    <source>
        <dbReference type="Proteomes" id="UP001168540"/>
    </source>
</evidence>
<dbReference type="Gene3D" id="3.20.20.450">
    <property type="entry name" value="EAL domain"/>
    <property type="match status" value="1"/>
</dbReference>
<feature type="domain" description="GGDEF" evidence="7">
    <location>
        <begin position="519"/>
        <end position="653"/>
    </location>
</feature>
<dbReference type="SMART" id="SM00267">
    <property type="entry name" value="GGDEF"/>
    <property type="match status" value="1"/>
</dbReference>
<feature type="domain" description="PAS" evidence="3">
    <location>
        <begin position="239"/>
        <end position="294"/>
    </location>
</feature>
<dbReference type="PROSITE" id="PS50885">
    <property type="entry name" value="HAMP"/>
    <property type="match status" value="1"/>
</dbReference>
<dbReference type="NCBIfam" id="TIGR00229">
    <property type="entry name" value="sensory_box"/>
    <property type="match status" value="2"/>
</dbReference>
<feature type="domain" description="PAC" evidence="4">
    <location>
        <begin position="313"/>
        <end position="365"/>
    </location>
</feature>
<dbReference type="PROSITE" id="PS50112">
    <property type="entry name" value="PAS"/>
    <property type="match status" value="2"/>
</dbReference>
<evidence type="ECO:0000256" key="1">
    <source>
        <dbReference type="SAM" id="Coils"/>
    </source>
</evidence>
<dbReference type="SUPFAM" id="SSF141868">
    <property type="entry name" value="EAL domain-like"/>
    <property type="match status" value="1"/>
</dbReference>
<keyword evidence="2" id="KW-0472">Membrane</keyword>
<evidence type="ECO:0000259" key="7">
    <source>
        <dbReference type="PROSITE" id="PS50887"/>
    </source>
</evidence>
<dbReference type="InterPro" id="IPR000700">
    <property type="entry name" value="PAS-assoc_C"/>
</dbReference>
<dbReference type="InterPro" id="IPR035919">
    <property type="entry name" value="EAL_sf"/>
</dbReference>
<dbReference type="PANTHER" id="PTHR44757:SF2">
    <property type="entry name" value="BIOFILM ARCHITECTURE MAINTENANCE PROTEIN MBAA"/>
    <property type="match status" value="1"/>
</dbReference>
<dbReference type="CDD" id="cd01949">
    <property type="entry name" value="GGDEF"/>
    <property type="match status" value="1"/>
</dbReference>
<dbReference type="SMART" id="SM00052">
    <property type="entry name" value="EAL"/>
    <property type="match status" value="1"/>
</dbReference>
<evidence type="ECO:0000256" key="2">
    <source>
        <dbReference type="SAM" id="Phobius"/>
    </source>
</evidence>
<dbReference type="Gene3D" id="6.10.340.10">
    <property type="match status" value="1"/>
</dbReference>
<gene>
    <name evidence="8" type="ORF">QU481_06735</name>
</gene>
<accession>A0ABT7XLC9</accession>
<dbReference type="Gene3D" id="3.30.70.270">
    <property type="match status" value="1"/>
</dbReference>
<dbReference type="InterPro" id="IPR001633">
    <property type="entry name" value="EAL_dom"/>
</dbReference>
<dbReference type="RefSeq" id="WP_289829163.1">
    <property type="nucleotide sequence ID" value="NZ_JAUEDK010000008.1"/>
</dbReference>
<dbReference type="InterPro" id="IPR000014">
    <property type="entry name" value="PAS"/>
</dbReference>
<dbReference type="InterPro" id="IPR001610">
    <property type="entry name" value="PAC"/>
</dbReference>
<feature type="coiled-coil region" evidence="1">
    <location>
        <begin position="194"/>
        <end position="225"/>
    </location>
</feature>
<dbReference type="NCBIfam" id="TIGR00254">
    <property type="entry name" value="GGDEF"/>
    <property type="match status" value="1"/>
</dbReference>
<evidence type="ECO:0000259" key="5">
    <source>
        <dbReference type="PROSITE" id="PS50883"/>
    </source>
</evidence>
<dbReference type="SMART" id="SM00086">
    <property type="entry name" value="PAC"/>
    <property type="match status" value="2"/>
</dbReference>
<dbReference type="Proteomes" id="UP001168540">
    <property type="component" value="Unassembled WGS sequence"/>
</dbReference>
<name>A0ABT7XLC9_9NEIS</name>
<dbReference type="Pfam" id="PF00563">
    <property type="entry name" value="EAL"/>
    <property type="match status" value="1"/>
</dbReference>
<dbReference type="InterPro" id="IPR043128">
    <property type="entry name" value="Rev_trsase/Diguanyl_cyclase"/>
</dbReference>
<dbReference type="Pfam" id="PF13426">
    <property type="entry name" value="PAS_9"/>
    <property type="match status" value="2"/>
</dbReference>
<dbReference type="SUPFAM" id="SSF55785">
    <property type="entry name" value="PYP-like sensor domain (PAS domain)"/>
    <property type="match status" value="2"/>
</dbReference>
<evidence type="ECO:0000259" key="6">
    <source>
        <dbReference type="PROSITE" id="PS50885"/>
    </source>
</evidence>
<dbReference type="PROSITE" id="PS50883">
    <property type="entry name" value="EAL"/>
    <property type="match status" value="1"/>
</dbReference>
<evidence type="ECO:0000259" key="3">
    <source>
        <dbReference type="PROSITE" id="PS50112"/>
    </source>
</evidence>
<dbReference type="SMART" id="SM00304">
    <property type="entry name" value="HAMP"/>
    <property type="match status" value="1"/>
</dbReference>
<dbReference type="SMART" id="SM00091">
    <property type="entry name" value="PAS"/>
    <property type="match status" value="2"/>
</dbReference>
<protein>
    <submittedName>
        <fullName evidence="8">EAL domain-containing protein</fullName>
    </submittedName>
</protein>
<dbReference type="InterPro" id="IPR000160">
    <property type="entry name" value="GGDEF_dom"/>
</dbReference>
<sequence>MRQLFLMAVALGLLIPAILSSAIGFTMQRQELTSRFVTDQRRLLEVVALGMQEPLWNLSRPSGAPLIASLMEDSRVISVQVTDNLSNTIFMSAVRSERRLGEVEVLKKPVVYRGEEIGEVAIEFDRQHIITEQNHLLLNSALLLLIQLVCATLLIMLILHHRFLKPMQRLAEQIAALAGLRLDGHFEWPDNDEVSQLGRKLEATRAELKRLVDETEAKTLALEADISRRREVEDALRRSETKYRELFWSNLDGIVISTLDGQILDANPAFLNLLGYSAEQLKLQNFWTLLTPESETSERLKIDQEVLRFGFCDDIDSTYITRFGNTVPVNVKTVAMRDAYGRIYAVWRMVRDVSEQRAAQEHIELTAKVFDNTVEAIMITDANLSIQSVNKAFTEITGYRPEEVVGAKPNILKSQLHDAAFYRAMWQQIRLTGAWQGELWDRKKSGAVYPQWIAINAVKNTTGEVTHYIGIASDLSERKAADERIRFLAHFDVLTNLPNRVHLQERAELALQAAERDDTQMAVLLLDLDRFKLINESLGHSAGDMLLQVVAERLRGRLGPGEMLARQGGDEFIVLLPALPAGPSEVVRAAERILDCFAQPVELHGHMLSVSPSIGIAMYPDDGSDVETLVRNADAAMYAAKSAGRNNYKFYTADLNVRASEVLAIESQFRGALERNEFVLHYQPQVDMTDGRLLGAEALIRWNHPEQGLIGPLRFIPVAEERGFIVAIGNWVIREACRQLAEWKAAGCILPKLALNLSALQFRDPELLSVIEGQLVAYDLDGACLEIELTESVLMDDVEGTLQAVEALRALGVSLAIDDFGTGYSSLSYLKRFKADTLKIDRSFVRDIPQDLDDSAITRAIIAMAKTLNMQVLAEGVETAQQWRFLADEGCDQVQGYLVSPPLPAERFEAVLRDGAMLPSEMALP</sequence>
<evidence type="ECO:0000313" key="8">
    <source>
        <dbReference type="EMBL" id="MDN0074590.1"/>
    </source>
</evidence>
<keyword evidence="1" id="KW-0175">Coiled coil</keyword>
<keyword evidence="2" id="KW-0812">Transmembrane</keyword>
<keyword evidence="2" id="KW-1133">Transmembrane helix</keyword>
<dbReference type="Gene3D" id="3.30.450.20">
    <property type="entry name" value="PAS domain"/>
    <property type="match status" value="2"/>
</dbReference>
<evidence type="ECO:0000259" key="4">
    <source>
        <dbReference type="PROSITE" id="PS50113"/>
    </source>
</evidence>
<dbReference type="PROSITE" id="PS50113">
    <property type="entry name" value="PAC"/>
    <property type="match status" value="2"/>
</dbReference>
<comment type="caution">
    <text evidence="8">The sequence shown here is derived from an EMBL/GenBank/DDBJ whole genome shotgun (WGS) entry which is preliminary data.</text>
</comment>
<dbReference type="InterPro" id="IPR003660">
    <property type="entry name" value="HAMP_dom"/>
</dbReference>
<feature type="domain" description="PAC" evidence="4">
    <location>
        <begin position="435"/>
        <end position="487"/>
    </location>
</feature>
<dbReference type="CDD" id="cd00130">
    <property type="entry name" value="PAS"/>
    <property type="match status" value="2"/>
</dbReference>
<dbReference type="PANTHER" id="PTHR44757">
    <property type="entry name" value="DIGUANYLATE CYCLASE DGCP"/>
    <property type="match status" value="1"/>
</dbReference>
<feature type="domain" description="PAS" evidence="3">
    <location>
        <begin position="362"/>
        <end position="406"/>
    </location>
</feature>
<dbReference type="InterPro" id="IPR029787">
    <property type="entry name" value="Nucleotide_cyclase"/>
</dbReference>
<dbReference type="CDD" id="cd01948">
    <property type="entry name" value="EAL"/>
    <property type="match status" value="1"/>
</dbReference>
<proteinExistence type="predicted"/>
<feature type="domain" description="EAL" evidence="5">
    <location>
        <begin position="662"/>
        <end position="916"/>
    </location>
</feature>
<dbReference type="EMBL" id="JAUEDK010000008">
    <property type="protein sequence ID" value="MDN0074590.1"/>
    <property type="molecule type" value="Genomic_DNA"/>
</dbReference>
<feature type="domain" description="HAMP" evidence="6">
    <location>
        <begin position="161"/>
        <end position="213"/>
    </location>
</feature>
<dbReference type="InterPro" id="IPR035965">
    <property type="entry name" value="PAS-like_dom_sf"/>
</dbReference>
<reference evidence="8" key="1">
    <citation type="submission" date="2023-06" db="EMBL/GenBank/DDBJ databases">
        <authorList>
            <person name="Zhang S."/>
        </authorList>
    </citation>
    <scope>NUCLEOTIDE SEQUENCE</scope>
    <source>
        <strain evidence="8">SG2303</strain>
    </source>
</reference>
<dbReference type="SUPFAM" id="SSF55073">
    <property type="entry name" value="Nucleotide cyclase"/>
    <property type="match status" value="1"/>
</dbReference>
<dbReference type="InterPro" id="IPR052155">
    <property type="entry name" value="Biofilm_reg_signaling"/>
</dbReference>
<dbReference type="Pfam" id="PF00990">
    <property type="entry name" value="GGDEF"/>
    <property type="match status" value="1"/>
</dbReference>
<organism evidence="8 9">
    <name type="scientific">Crenobacter oryzisoli</name>
    <dbReference type="NCBI Taxonomy" id="3056844"/>
    <lineage>
        <taxon>Bacteria</taxon>
        <taxon>Pseudomonadati</taxon>
        <taxon>Pseudomonadota</taxon>
        <taxon>Betaproteobacteria</taxon>
        <taxon>Neisseriales</taxon>
        <taxon>Neisseriaceae</taxon>
        <taxon>Crenobacter</taxon>
    </lineage>
</organism>
<keyword evidence="9" id="KW-1185">Reference proteome</keyword>
<feature type="transmembrane region" description="Helical" evidence="2">
    <location>
        <begin position="136"/>
        <end position="159"/>
    </location>
</feature>
<dbReference type="PROSITE" id="PS50887">
    <property type="entry name" value="GGDEF"/>
    <property type="match status" value="1"/>
</dbReference>